<accession>A0A8D8NMS6</accession>
<dbReference type="EMBL" id="HBUE01179452">
    <property type="protein sequence ID" value="CAG6519431.1"/>
    <property type="molecule type" value="Transcribed_RNA"/>
</dbReference>
<proteinExistence type="predicted"/>
<organism evidence="1">
    <name type="scientific">Culex pipiens</name>
    <name type="common">House mosquito</name>
    <dbReference type="NCBI Taxonomy" id="7175"/>
    <lineage>
        <taxon>Eukaryota</taxon>
        <taxon>Metazoa</taxon>
        <taxon>Ecdysozoa</taxon>
        <taxon>Arthropoda</taxon>
        <taxon>Hexapoda</taxon>
        <taxon>Insecta</taxon>
        <taxon>Pterygota</taxon>
        <taxon>Neoptera</taxon>
        <taxon>Endopterygota</taxon>
        <taxon>Diptera</taxon>
        <taxon>Nematocera</taxon>
        <taxon>Culicoidea</taxon>
        <taxon>Culicidae</taxon>
        <taxon>Culicinae</taxon>
        <taxon>Culicini</taxon>
        <taxon>Culex</taxon>
        <taxon>Culex</taxon>
    </lineage>
</organism>
<name>A0A8D8NMS6_CULPI</name>
<dbReference type="EMBL" id="HBUE01285036">
    <property type="protein sequence ID" value="CAG6570982.1"/>
    <property type="molecule type" value="Transcribed_RNA"/>
</dbReference>
<sequence>MLRKLVKILKVNVCKRPVVPEFKRATLENAKVSSLCAAPRNVSRNLLSTTLVAVDIATIRVLCSKLPTTPTESHSTVNSPGLWRFSPSCTKPSPSSSVADR</sequence>
<reference evidence="1" key="1">
    <citation type="submission" date="2021-05" db="EMBL/GenBank/DDBJ databases">
        <authorList>
            <person name="Alioto T."/>
            <person name="Alioto T."/>
            <person name="Gomez Garrido J."/>
        </authorList>
    </citation>
    <scope>NUCLEOTIDE SEQUENCE</scope>
</reference>
<protein>
    <submittedName>
        <fullName evidence="1">(northern house mosquito) hypothetical protein</fullName>
    </submittedName>
</protein>
<dbReference type="AlphaFoldDB" id="A0A8D8NMS6"/>
<evidence type="ECO:0000313" key="1">
    <source>
        <dbReference type="EMBL" id="CAG6570982.1"/>
    </source>
</evidence>